<sequence length="254" mass="27580">MATAAPPLTNGFCHRALTTNLSGVTETVQIAGISGQQVDGHDIEYTLILNDGVHCVEASVSPELNGAILDRSLNLYDIVFITETRVEHVGNIPTVHVVRALFHHHHATRIGNPIFIRGNVPPNLVFQPLNPVLPALAPIVNVPPGEVPVHLQPRFSIVNLGLQSWVTVSARLVDRRVTGSRINAVWVDTTGTISSVTWAPNTALILRSLPLGCIYTITSVRVTGAPPHFQVAGPLQLRFYTETTFHLVRPGHLL</sequence>
<protein>
    <submittedName>
        <fullName evidence="1">Uncharacterized protein</fullName>
    </submittedName>
</protein>
<accession>A0A167H375</accession>
<organism evidence="1 2">
    <name type="scientific">Calocera viscosa (strain TUFC12733)</name>
    <dbReference type="NCBI Taxonomy" id="1330018"/>
    <lineage>
        <taxon>Eukaryota</taxon>
        <taxon>Fungi</taxon>
        <taxon>Dikarya</taxon>
        <taxon>Basidiomycota</taxon>
        <taxon>Agaricomycotina</taxon>
        <taxon>Dacrymycetes</taxon>
        <taxon>Dacrymycetales</taxon>
        <taxon>Dacrymycetaceae</taxon>
        <taxon>Calocera</taxon>
    </lineage>
</organism>
<proteinExistence type="predicted"/>
<dbReference type="EMBL" id="KV417327">
    <property type="protein sequence ID" value="KZO91182.1"/>
    <property type="molecule type" value="Genomic_DNA"/>
</dbReference>
<dbReference type="Proteomes" id="UP000076738">
    <property type="component" value="Unassembled WGS sequence"/>
</dbReference>
<dbReference type="AlphaFoldDB" id="A0A167H375"/>
<evidence type="ECO:0000313" key="1">
    <source>
        <dbReference type="EMBL" id="KZO91182.1"/>
    </source>
</evidence>
<gene>
    <name evidence="1" type="ORF">CALVIDRAFT_568452</name>
</gene>
<reference evidence="1 2" key="1">
    <citation type="journal article" date="2016" name="Mol. Biol. Evol.">
        <title>Comparative Genomics of Early-Diverging Mushroom-Forming Fungi Provides Insights into the Origins of Lignocellulose Decay Capabilities.</title>
        <authorList>
            <person name="Nagy L.G."/>
            <person name="Riley R."/>
            <person name="Tritt A."/>
            <person name="Adam C."/>
            <person name="Daum C."/>
            <person name="Floudas D."/>
            <person name="Sun H."/>
            <person name="Yadav J.S."/>
            <person name="Pangilinan J."/>
            <person name="Larsson K.H."/>
            <person name="Matsuura K."/>
            <person name="Barry K."/>
            <person name="Labutti K."/>
            <person name="Kuo R."/>
            <person name="Ohm R.A."/>
            <person name="Bhattacharya S.S."/>
            <person name="Shirouzu T."/>
            <person name="Yoshinaga Y."/>
            <person name="Martin F.M."/>
            <person name="Grigoriev I.V."/>
            <person name="Hibbett D.S."/>
        </authorList>
    </citation>
    <scope>NUCLEOTIDE SEQUENCE [LARGE SCALE GENOMIC DNA]</scope>
    <source>
        <strain evidence="1 2">TUFC12733</strain>
    </source>
</reference>
<dbReference type="InterPro" id="IPR012340">
    <property type="entry name" value="NA-bd_OB-fold"/>
</dbReference>
<name>A0A167H375_CALVF</name>
<keyword evidence="2" id="KW-1185">Reference proteome</keyword>
<dbReference type="Gene3D" id="2.40.50.140">
    <property type="entry name" value="Nucleic acid-binding proteins"/>
    <property type="match status" value="1"/>
</dbReference>
<evidence type="ECO:0000313" key="2">
    <source>
        <dbReference type="Proteomes" id="UP000076738"/>
    </source>
</evidence>